<evidence type="ECO:0000313" key="5">
    <source>
        <dbReference type="EMBL" id="AEF86583.1"/>
    </source>
</evidence>
<organism evidence="5 6">
    <name type="scientific">Treponema primitia (strain ATCC BAA-887 / DSM 12427 / ZAS-2)</name>
    <dbReference type="NCBI Taxonomy" id="545694"/>
    <lineage>
        <taxon>Bacteria</taxon>
        <taxon>Pseudomonadati</taxon>
        <taxon>Spirochaetota</taxon>
        <taxon>Spirochaetia</taxon>
        <taxon>Spirochaetales</taxon>
        <taxon>Treponemataceae</taxon>
        <taxon>Treponema</taxon>
    </lineage>
</organism>
<dbReference type="Pfam" id="PF09243">
    <property type="entry name" value="Rsm22"/>
    <property type="match status" value="1"/>
</dbReference>
<dbReference type="Proteomes" id="UP000009223">
    <property type="component" value="Chromosome"/>
</dbReference>
<dbReference type="STRING" id="545694.TREPR_3186"/>
<dbReference type="EMBL" id="CP001843">
    <property type="protein sequence ID" value="AEF86583.1"/>
    <property type="molecule type" value="Genomic_DNA"/>
</dbReference>
<dbReference type="KEGG" id="tpi:TREPR_3186"/>
<name>F5YLP5_TREPZ</name>
<dbReference type="eggNOG" id="COG5459">
    <property type="taxonomic scope" value="Bacteria"/>
</dbReference>
<dbReference type="GO" id="GO:0046872">
    <property type="term" value="F:metal ion binding"/>
    <property type="evidence" value="ECO:0007669"/>
    <property type="project" value="UniProtKB-KW"/>
</dbReference>
<keyword evidence="4" id="KW-0411">Iron-sulfur</keyword>
<evidence type="ECO:0000256" key="2">
    <source>
        <dbReference type="ARBA" id="ARBA00022946"/>
    </source>
</evidence>
<dbReference type="OrthoDB" id="9799639at2"/>
<dbReference type="RefSeq" id="WP_015707079.1">
    <property type="nucleotide sequence ID" value="NC_015578.1"/>
</dbReference>
<evidence type="ECO:0000256" key="4">
    <source>
        <dbReference type="ARBA" id="ARBA00023014"/>
    </source>
</evidence>
<dbReference type="HOGENOM" id="CLU_029519_0_0_12"/>
<evidence type="ECO:0000256" key="1">
    <source>
        <dbReference type="ARBA" id="ARBA00022723"/>
    </source>
</evidence>
<evidence type="ECO:0000313" key="6">
    <source>
        <dbReference type="Proteomes" id="UP000009223"/>
    </source>
</evidence>
<dbReference type="InterPro" id="IPR015324">
    <property type="entry name" value="Ribosomal_Rsm22-like"/>
</dbReference>
<dbReference type="AlphaFoldDB" id="F5YLP5"/>
<gene>
    <name evidence="5" type="ordered locus">TREPR_3186</name>
</gene>
<dbReference type="GO" id="GO:0051536">
    <property type="term" value="F:iron-sulfur cluster binding"/>
    <property type="evidence" value="ECO:0007669"/>
    <property type="project" value="UniProtKB-KW"/>
</dbReference>
<reference evidence="5 6" key="2">
    <citation type="journal article" date="2011" name="ISME J.">
        <title>RNA-seq reveals cooperative metabolic interactions between two termite-gut spirochete species in co-culture.</title>
        <authorList>
            <person name="Rosenthal A.Z."/>
            <person name="Matson E.G."/>
            <person name="Eldar A."/>
            <person name="Leadbetter J.R."/>
        </authorList>
    </citation>
    <scope>NUCLEOTIDE SEQUENCE [LARGE SCALE GENOMIC DNA]</scope>
    <source>
        <strain evidence="6">ATCC BAA-887 / DSM 12427 / ZAS-2</strain>
    </source>
</reference>
<reference evidence="6" key="1">
    <citation type="submission" date="2009-12" db="EMBL/GenBank/DDBJ databases">
        <title>Complete sequence of Treponema primitia strain ZAS-2.</title>
        <authorList>
            <person name="Tetu S.G."/>
            <person name="Matson E."/>
            <person name="Ren Q."/>
            <person name="Seshadri R."/>
            <person name="Elbourne L."/>
            <person name="Hassan K.A."/>
            <person name="Durkin A."/>
            <person name="Radune D."/>
            <person name="Mohamoud Y."/>
            <person name="Shay R."/>
            <person name="Jin S."/>
            <person name="Zhang X."/>
            <person name="Lucey K."/>
            <person name="Ballor N.R."/>
            <person name="Ottesen E."/>
            <person name="Rosenthal R."/>
            <person name="Allen A."/>
            <person name="Leadbetter J.R."/>
            <person name="Paulsen I.T."/>
        </authorList>
    </citation>
    <scope>NUCLEOTIDE SEQUENCE [LARGE SCALE GENOMIC DNA]</scope>
    <source>
        <strain evidence="6">ATCC BAA-887 / DSM 12427 / ZAS-2</strain>
    </source>
</reference>
<protein>
    <submittedName>
        <fullName evidence="5">Small ribosomal subunit Rsm22 family</fullName>
    </submittedName>
</protein>
<sequence length="419" mass="45267">METLFSPLPEESSRLLDSLPALIDQVFPLPRKFRSGLPADVAELSRLLTSGRGDRNESYLGEPRFLSAYLRYFLPWNCCRLARLLPALTLPFGVRKVQRNSPRSNTDGISLGNADDVSSGNEAIAITDLGSGPLTLPMALWISRPELRELPLEFRCLDRTGPVLEAGKKLFAALAGKDTPWRIKTIKASLGDPIRFPKANLVTAVNLFNELFWKIPQVDHRTLAGFTGKNARLLSSLALEQGSILVVEPGVPRCGEFISLLRTTFAETGRLPLAPCPHGEPCPVPGDQVGARWCHFAFDSGDAPADLRRLSEAAGLPKERAALSFLLAGPVSAAPEPAVKVTETPGLETEKLTLRIISDQFSLSGGGAWGRYGCSSRGLVLVSGKKQETEGLESGTLISLAVRGPERRDGKSGALVLQL</sequence>
<proteinExistence type="predicted"/>
<keyword evidence="3" id="KW-0408">Iron</keyword>
<evidence type="ECO:0000256" key="3">
    <source>
        <dbReference type="ARBA" id="ARBA00023004"/>
    </source>
</evidence>
<keyword evidence="6" id="KW-1185">Reference proteome</keyword>
<dbReference type="GO" id="GO:0008168">
    <property type="term" value="F:methyltransferase activity"/>
    <property type="evidence" value="ECO:0007669"/>
    <property type="project" value="InterPro"/>
</dbReference>
<keyword evidence="2" id="KW-0809">Transit peptide</keyword>
<keyword evidence="1" id="KW-0479">Metal-binding</keyword>
<dbReference type="GO" id="GO:0006412">
    <property type="term" value="P:translation"/>
    <property type="evidence" value="ECO:0007669"/>
    <property type="project" value="InterPro"/>
</dbReference>
<accession>F5YLP5</accession>